<name>C8X3K5_DESRD</name>
<gene>
    <name evidence="1" type="ordered locus">Dret_1718</name>
</gene>
<evidence type="ECO:0000313" key="2">
    <source>
        <dbReference type="Proteomes" id="UP000001052"/>
    </source>
</evidence>
<reference evidence="2" key="1">
    <citation type="submission" date="2009-09" db="EMBL/GenBank/DDBJ databases">
        <title>The complete chromosome of Desulfohalobium retbaense DSM 5692.</title>
        <authorList>
            <consortium name="US DOE Joint Genome Institute (JGI-PGF)"/>
            <person name="Lucas S."/>
            <person name="Copeland A."/>
            <person name="Lapidus A."/>
            <person name="Glavina del Rio T."/>
            <person name="Dalin E."/>
            <person name="Tice H."/>
            <person name="Bruce D."/>
            <person name="Goodwin L."/>
            <person name="Pitluck S."/>
            <person name="Kyrpides N."/>
            <person name="Mavromatis K."/>
            <person name="Ivanova N."/>
            <person name="Mikhailova N."/>
            <person name="Munk A.C."/>
            <person name="Brettin T."/>
            <person name="Detter J.C."/>
            <person name="Han C."/>
            <person name="Tapia R."/>
            <person name="Larimer F."/>
            <person name="Land M."/>
            <person name="Hauser L."/>
            <person name="Markowitz V."/>
            <person name="Cheng J.-F."/>
            <person name="Hugenholtz P."/>
            <person name="Woyke T."/>
            <person name="Wu D."/>
            <person name="Spring S."/>
            <person name="Klenk H.-P."/>
            <person name="Eisen J.A."/>
        </authorList>
    </citation>
    <scope>NUCLEOTIDE SEQUENCE [LARGE SCALE GENOMIC DNA]</scope>
    <source>
        <strain evidence="2">DSM 5692</strain>
    </source>
</reference>
<protein>
    <submittedName>
        <fullName evidence="1">Uncharacterized protein</fullName>
    </submittedName>
</protein>
<reference evidence="1 2" key="2">
    <citation type="journal article" date="2010" name="Stand. Genomic Sci.">
        <title>Complete genome sequence of Desulfohalobium retbaense type strain (HR(100)).</title>
        <authorList>
            <person name="Spring S."/>
            <person name="Nolan M."/>
            <person name="Lapidus A."/>
            <person name="Glavina Del Rio T."/>
            <person name="Copeland A."/>
            <person name="Tice H."/>
            <person name="Cheng J.F."/>
            <person name="Lucas S."/>
            <person name="Land M."/>
            <person name="Chen F."/>
            <person name="Bruce D."/>
            <person name="Goodwin L."/>
            <person name="Pitluck S."/>
            <person name="Ivanova N."/>
            <person name="Mavromatis K."/>
            <person name="Mikhailova N."/>
            <person name="Pati A."/>
            <person name="Chen A."/>
            <person name="Palaniappan K."/>
            <person name="Hauser L."/>
            <person name="Chang Y.J."/>
            <person name="Jeffries C.D."/>
            <person name="Munk C."/>
            <person name="Kiss H."/>
            <person name="Chain P."/>
            <person name="Han C."/>
            <person name="Brettin T."/>
            <person name="Detter J.C."/>
            <person name="Schuler E."/>
            <person name="Goker M."/>
            <person name="Rohde M."/>
            <person name="Bristow J."/>
            <person name="Eisen J.A."/>
            <person name="Markowitz V."/>
            <person name="Hugenholtz P."/>
            <person name="Kyrpides N.C."/>
            <person name="Klenk H.P."/>
        </authorList>
    </citation>
    <scope>NUCLEOTIDE SEQUENCE [LARGE SCALE GENOMIC DNA]</scope>
    <source>
        <strain evidence="1 2">DSM 5692</strain>
    </source>
</reference>
<accession>C8X3K5</accession>
<keyword evidence="2" id="KW-1185">Reference proteome</keyword>
<dbReference type="HOGENOM" id="CLU_3342924_0_0_7"/>
<dbReference type="EMBL" id="CP001734">
    <property type="protein sequence ID" value="ACV69002.1"/>
    <property type="molecule type" value="Genomic_DNA"/>
</dbReference>
<dbReference type="KEGG" id="drt:Dret_1718"/>
<dbReference type="AlphaFoldDB" id="C8X3K5"/>
<sequence>MSVACLHRFPTEGNLGSYRLADRLLQKGCAGVGGYLV</sequence>
<dbReference type="Proteomes" id="UP000001052">
    <property type="component" value="Chromosome"/>
</dbReference>
<organism evidence="1 2">
    <name type="scientific">Desulfohalobium retbaense (strain ATCC 49708 / DSM 5692 / JCM 16813 / HR100)</name>
    <dbReference type="NCBI Taxonomy" id="485915"/>
    <lineage>
        <taxon>Bacteria</taxon>
        <taxon>Pseudomonadati</taxon>
        <taxon>Thermodesulfobacteriota</taxon>
        <taxon>Desulfovibrionia</taxon>
        <taxon>Desulfovibrionales</taxon>
        <taxon>Desulfohalobiaceae</taxon>
        <taxon>Desulfohalobium</taxon>
    </lineage>
</organism>
<proteinExistence type="predicted"/>
<evidence type="ECO:0000313" key="1">
    <source>
        <dbReference type="EMBL" id="ACV69002.1"/>
    </source>
</evidence>